<feature type="domain" description="Aspartate/ornithine carbamoyltransferase Asp/Orn-binding" evidence="6">
    <location>
        <begin position="150"/>
        <end position="298"/>
    </location>
</feature>
<dbReference type="FunFam" id="3.40.50.1370:FF:000008">
    <property type="entry name" value="Ornithine carbamoyltransferase"/>
    <property type="match status" value="1"/>
</dbReference>
<evidence type="ECO:0000256" key="3">
    <source>
        <dbReference type="ARBA" id="ARBA00022679"/>
    </source>
</evidence>
<evidence type="ECO:0000313" key="8">
    <source>
        <dbReference type="EMBL" id="HIH70138.1"/>
    </source>
</evidence>
<dbReference type="EMBL" id="DUIH01000021">
    <property type="protein sequence ID" value="HIH70138.1"/>
    <property type="molecule type" value="Genomic_DNA"/>
</dbReference>
<evidence type="ECO:0000256" key="5">
    <source>
        <dbReference type="HAMAP-Rule" id="MF_01109"/>
    </source>
</evidence>
<comment type="similarity">
    <text evidence="1 5">Belongs to the aspartate/ornithine carbamoyltransferase superfamily. OTCase family.</text>
</comment>
<evidence type="ECO:0000256" key="2">
    <source>
        <dbReference type="ARBA" id="ARBA00013007"/>
    </source>
</evidence>
<dbReference type="GO" id="GO:0016597">
    <property type="term" value="F:amino acid binding"/>
    <property type="evidence" value="ECO:0007669"/>
    <property type="project" value="InterPro"/>
</dbReference>
<dbReference type="NCBIfam" id="TIGR00658">
    <property type="entry name" value="orni_carb_tr"/>
    <property type="match status" value="1"/>
</dbReference>
<dbReference type="SUPFAM" id="SSF53671">
    <property type="entry name" value="Aspartate/ornithine carbamoyltransferase"/>
    <property type="match status" value="1"/>
</dbReference>
<dbReference type="InterPro" id="IPR002292">
    <property type="entry name" value="Orn/put_carbamltrans"/>
</dbReference>
<comment type="subcellular location">
    <subcellularLocation>
        <location evidence="5">Cytoplasm</location>
    </subcellularLocation>
</comment>
<dbReference type="Pfam" id="PF00185">
    <property type="entry name" value="OTCace"/>
    <property type="match status" value="1"/>
</dbReference>
<dbReference type="AlphaFoldDB" id="A0A832RTF4"/>
<feature type="binding site" evidence="5">
    <location>
        <position position="289"/>
    </location>
    <ligand>
        <name>carbamoyl phosphate</name>
        <dbReference type="ChEBI" id="CHEBI:58228"/>
    </ligand>
</feature>
<evidence type="ECO:0000259" key="7">
    <source>
        <dbReference type="Pfam" id="PF02729"/>
    </source>
</evidence>
<dbReference type="GO" id="GO:0005737">
    <property type="term" value="C:cytoplasm"/>
    <property type="evidence" value="ECO:0007669"/>
    <property type="project" value="UniProtKB-SubCell"/>
</dbReference>
<dbReference type="GO" id="GO:0042450">
    <property type="term" value="P:L-arginine biosynthetic process via ornithine"/>
    <property type="evidence" value="ECO:0007669"/>
    <property type="project" value="UniProtKB-UniRule"/>
</dbReference>
<dbReference type="Pfam" id="PF02729">
    <property type="entry name" value="OTCace_N"/>
    <property type="match status" value="1"/>
</dbReference>
<dbReference type="InterPro" id="IPR036901">
    <property type="entry name" value="Asp/Orn_carbamoylTrfase_sf"/>
</dbReference>
<dbReference type="GO" id="GO:0019240">
    <property type="term" value="P:citrulline biosynthetic process"/>
    <property type="evidence" value="ECO:0007669"/>
    <property type="project" value="TreeGrafter"/>
</dbReference>
<feature type="binding site" evidence="5">
    <location>
        <begin position="261"/>
        <end position="262"/>
    </location>
    <ligand>
        <name>carbamoyl phosphate</name>
        <dbReference type="ChEBI" id="CHEBI:58228"/>
    </ligand>
</feature>
<evidence type="ECO:0000259" key="6">
    <source>
        <dbReference type="Pfam" id="PF00185"/>
    </source>
</evidence>
<keyword evidence="5" id="KW-0963">Cytoplasm</keyword>
<dbReference type="GO" id="GO:0004585">
    <property type="term" value="F:ornithine carbamoyltransferase activity"/>
    <property type="evidence" value="ECO:0007669"/>
    <property type="project" value="UniProtKB-UniRule"/>
</dbReference>
<dbReference type="Gene3D" id="3.40.50.1370">
    <property type="entry name" value="Aspartate/ornithine carbamoyltransferase"/>
    <property type="match status" value="2"/>
</dbReference>
<accession>A0A832RTF4</accession>
<dbReference type="EC" id="2.1.3.3" evidence="2 5"/>
<dbReference type="Proteomes" id="UP000600363">
    <property type="component" value="Unassembled WGS sequence"/>
</dbReference>
<feature type="binding site" evidence="5">
    <location>
        <begin position="225"/>
        <end position="226"/>
    </location>
    <ligand>
        <name>L-ornithine</name>
        <dbReference type="ChEBI" id="CHEBI:46911"/>
    </ligand>
</feature>
<protein>
    <recommendedName>
        <fullName evidence="2 5">Ornithine carbamoyltransferase</fullName>
        <shortName evidence="5">OTCase</shortName>
        <ecNumber evidence="2 5">2.1.3.3</ecNumber>
    </recommendedName>
</protein>
<organism evidence="8 9">
    <name type="scientific">Methermicoccus shengliensis</name>
    <dbReference type="NCBI Taxonomy" id="660064"/>
    <lineage>
        <taxon>Archaea</taxon>
        <taxon>Methanobacteriati</taxon>
        <taxon>Methanobacteriota</taxon>
        <taxon>Stenosarchaea group</taxon>
        <taxon>Methanomicrobia</taxon>
        <taxon>Methanosarcinales</taxon>
        <taxon>Methermicoccaceae</taxon>
        <taxon>Methermicoccus</taxon>
    </lineage>
</organism>
<feature type="binding site" evidence="5">
    <location>
        <position position="221"/>
    </location>
    <ligand>
        <name>L-ornithine</name>
        <dbReference type="ChEBI" id="CHEBI:46911"/>
    </ligand>
</feature>
<gene>
    <name evidence="8" type="primary">argF</name>
    <name evidence="8" type="ORF">HA299_05965</name>
</gene>
<feature type="domain" description="Aspartate/ornithine carbamoyltransferase carbamoyl-P binding" evidence="7">
    <location>
        <begin position="4"/>
        <end position="143"/>
    </location>
</feature>
<dbReference type="PANTHER" id="PTHR45753">
    <property type="entry name" value="ORNITHINE CARBAMOYLTRANSFERASE, MITOCHONDRIAL"/>
    <property type="match status" value="1"/>
</dbReference>
<comment type="catalytic activity">
    <reaction evidence="4 5">
        <text>carbamoyl phosphate + L-ornithine = L-citrulline + phosphate + H(+)</text>
        <dbReference type="Rhea" id="RHEA:19513"/>
        <dbReference type="ChEBI" id="CHEBI:15378"/>
        <dbReference type="ChEBI" id="CHEBI:43474"/>
        <dbReference type="ChEBI" id="CHEBI:46911"/>
        <dbReference type="ChEBI" id="CHEBI:57743"/>
        <dbReference type="ChEBI" id="CHEBI:58228"/>
        <dbReference type="EC" id="2.1.3.3"/>
    </reaction>
</comment>
<evidence type="ECO:0000256" key="1">
    <source>
        <dbReference type="ARBA" id="ARBA00007805"/>
    </source>
</evidence>
<feature type="binding site" evidence="5">
    <location>
        <begin position="52"/>
        <end position="55"/>
    </location>
    <ligand>
        <name>carbamoyl phosphate</name>
        <dbReference type="ChEBI" id="CHEBI:58228"/>
    </ligand>
</feature>
<evidence type="ECO:0000256" key="4">
    <source>
        <dbReference type="ARBA" id="ARBA00048772"/>
    </source>
</evidence>
<dbReference type="NCBIfam" id="NF001986">
    <property type="entry name" value="PRK00779.1"/>
    <property type="match status" value="1"/>
</dbReference>
<evidence type="ECO:0000313" key="9">
    <source>
        <dbReference type="Proteomes" id="UP000600363"/>
    </source>
</evidence>
<dbReference type="InterPro" id="IPR006130">
    <property type="entry name" value="Asp/Orn_carbamoylTrfase"/>
</dbReference>
<dbReference type="PANTHER" id="PTHR45753:SF3">
    <property type="entry name" value="ORNITHINE TRANSCARBAMYLASE, MITOCHONDRIAL"/>
    <property type="match status" value="1"/>
</dbReference>
<feature type="binding site" evidence="5">
    <location>
        <position position="161"/>
    </location>
    <ligand>
        <name>L-ornithine</name>
        <dbReference type="ChEBI" id="CHEBI:46911"/>
    </ligand>
</feature>
<name>A0A832RTF4_9EURY</name>
<dbReference type="InterPro" id="IPR006132">
    <property type="entry name" value="Asp/Orn_carbamoyltranf_P-bd"/>
</dbReference>
<proteinExistence type="inferred from homology"/>
<dbReference type="PRINTS" id="PR00102">
    <property type="entry name" value="OTCASE"/>
</dbReference>
<dbReference type="PRINTS" id="PR00100">
    <property type="entry name" value="AOTCASE"/>
</dbReference>
<dbReference type="PROSITE" id="PS00097">
    <property type="entry name" value="CARBAMOYLTRANSFERASE"/>
    <property type="match status" value="1"/>
</dbReference>
<dbReference type="InterPro" id="IPR006131">
    <property type="entry name" value="Asp_carbamoyltransf_Asp/Orn-bd"/>
</dbReference>
<feature type="binding site" evidence="5">
    <location>
        <position position="79"/>
    </location>
    <ligand>
        <name>carbamoyl phosphate</name>
        <dbReference type="ChEBI" id="CHEBI:58228"/>
    </ligand>
</feature>
<keyword evidence="3 5" id="KW-0808">Transferase</keyword>
<comment type="caution">
    <text evidence="8">The sequence shown here is derived from an EMBL/GenBank/DDBJ whole genome shotgun (WGS) entry which is preliminary data.</text>
</comment>
<dbReference type="InterPro" id="IPR024904">
    <property type="entry name" value="OTCase_ArgI"/>
</dbReference>
<sequence>MDSIISLADLDRPQLWELMELAEQLKQMRARGREVEKRLSGKSVGMLFEKPSTRTRISFEVAVWELGGHPLFLSSKELQLGRGEPLKDTARVLSRYVHCVVARVISHDTLIELDRWSSIPVINALSDVEHPCQALADLLTIREAKGELEGVRAGWIGDGNNVCHSFMLGCALSGISLTVATPAGYEPNRDIVERARALGGDIALTHDPEQAAQGADVLYTDVWVSMGQDAERERRLMDFKGFQLSDELLALASSECIVLHCLPAHRGEEITDAVIEGERSMVFEQAENRLHAQKALLYKLFER</sequence>
<reference evidence="8" key="1">
    <citation type="journal article" date="2020" name="bioRxiv">
        <title>A rank-normalized archaeal taxonomy based on genome phylogeny resolves widespread incomplete and uneven classifications.</title>
        <authorList>
            <person name="Rinke C."/>
            <person name="Chuvochina M."/>
            <person name="Mussig A.J."/>
            <person name="Chaumeil P.-A."/>
            <person name="Waite D.W."/>
            <person name="Whitman W.B."/>
            <person name="Parks D.H."/>
            <person name="Hugenholtz P."/>
        </authorList>
    </citation>
    <scope>NUCLEOTIDE SEQUENCE</scope>
    <source>
        <strain evidence="8">UBA12518</strain>
    </source>
</reference>
<feature type="binding site" evidence="5">
    <location>
        <begin position="130"/>
        <end position="133"/>
    </location>
    <ligand>
        <name>carbamoyl phosphate</name>
        <dbReference type="ChEBI" id="CHEBI:58228"/>
    </ligand>
</feature>
<feature type="binding site" evidence="5">
    <location>
        <position position="103"/>
    </location>
    <ligand>
        <name>carbamoyl phosphate</name>
        <dbReference type="ChEBI" id="CHEBI:58228"/>
    </ligand>
</feature>
<dbReference type="HAMAP" id="MF_01109">
    <property type="entry name" value="OTCase"/>
    <property type="match status" value="1"/>
</dbReference>